<reference evidence="4" key="1">
    <citation type="submission" date="2018-12" db="EMBL/GenBank/DDBJ databases">
        <title>Novel natural products biosynthetic potential of the class Ktedonobacteria.</title>
        <authorList>
            <person name="Zheng Y."/>
            <person name="Saitou A."/>
            <person name="Wang C.M."/>
            <person name="Toyoda A."/>
            <person name="Minakuchi Y."/>
            <person name="Sekiguchi Y."/>
            <person name="Ueda K."/>
            <person name="Takano H."/>
            <person name="Sakai Y."/>
            <person name="Yokota A."/>
            <person name="Yabe S."/>
        </authorList>
    </citation>
    <scope>NUCLEOTIDE SEQUENCE</scope>
    <source>
        <strain evidence="4">A3-2</strain>
    </source>
</reference>
<evidence type="ECO:0000259" key="3">
    <source>
        <dbReference type="PROSITE" id="PS51462"/>
    </source>
</evidence>
<dbReference type="EMBL" id="AP019377">
    <property type="protein sequence ID" value="BBH95149.1"/>
    <property type="molecule type" value="Genomic_DNA"/>
</dbReference>
<dbReference type="InterPro" id="IPR020476">
    <property type="entry name" value="Nudix_hydrolase"/>
</dbReference>
<evidence type="ECO:0000313" key="4">
    <source>
        <dbReference type="EMBL" id="BBH95149.1"/>
    </source>
</evidence>
<proteinExistence type="inferred from homology"/>
<keyword evidence="2" id="KW-0378">Hydrolase</keyword>
<dbReference type="Gene3D" id="3.90.79.10">
    <property type="entry name" value="Nucleoside Triphosphate Pyrophosphohydrolase"/>
    <property type="match status" value="1"/>
</dbReference>
<dbReference type="SUPFAM" id="SSF55811">
    <property type="entry name" value="Nudix"/>
    <property type="match status" value="1"/>
</dbReference>
<dbReference type="GO" id="GO:0016787">
    <property type="term" value="F:hydrolase activity"/>
    <property type="evidence" value="ECO:0007669"/>
    <property type="project" value="UniProtKB-KW"/>
</dbReference>
<dbReference type="PRINTS" id="PR00502">
    <property type="entry name" value="NUDIXFAMILY"/>
</dbReference>
<gene>
    <name evidence="4" type="ORF">KTA_33480</name>
</gene>
<evidence type="ECO:0000256" key="1">
    <source>
        <dbReference type="ARBA" id="ARBA00005582"/>
    </source>
</evidence>
<dbReference type="CDD" id="cd18873">
    <property type="entry name" value="NUDIX_NadM_like"/>
    <property type="match status" value="1"/>
</dbReference>
<feature type="domain" description="Nudix hydrolase" evidence="3">
    <location>
        <begin position="25"/>
        <end position="162"/>
    </location>
</feature>
<organism evidence="4">
    <name type="scientific">Thermogemmatispora argillosa</name>
    <dbReference type="NCBI Taxonomy" id="2045280"/>
    <lineage>
        <taxon>Bacteria</taxon>
        <taxon>Bacillati</taxon>
        <taxon>Chloroflexota</taxon>
        <taxon>Ktedonobacteria</taxon>
        <taxon>Thermogemmatisporales</taxon>
        <taxon>Thermogemmatisporaceae</taxon>
        <taxon>Thermogemmatispora</taxon>
    </lineage>
</organism>
<dbReference type="Pfam" id="PF00293">
    <property type="entry name" value="NUDIX"/>
    <property type="match status" value="1"/>
</dbReference>
<protein>
    <recommendedName>
        <fullName evidence="3">Nudix hydrolase domain-containing protein</fullName>
    </recommendedName>
</protein>
<comment type="similarity">
    <text evidence="1">Belongs to the Nudix hydrolase family.</text>
</comment>
<name>A0A455T6E7_9CHLR</name>
<dbReference type="InterPro" id="IPR000086">
    <property type="entry name" value="NUDIX_hydrolase_dom"/>
</dbReference>
<sequence length="175" mass="18607">MVVSERAAGSLAARCLEACLKEDKMLMLTVDLVVLRPGEGGPELLLIRRSKSPFQGQWALPGGKVKVEEGESVEQAAARELWEETGLRLSPKQINQGVVGIFADPGRDPRGRVVSCAFLARVPAGTQARAGDDAAEAAWFALGALPKPLAFDHGAIVEAALMHRSREVEHGAFAG</sequence>
<dbReference type="AlphaFoldDB" id="A0A455T6E7"/>
<dbReference type="PANTHER" id="PTHR43736">
    <property type="entry name" value="ADP-RIBOSE PYROPHOSPHATASE"/>
    <property type="match status" value="1"/>
</dbReference>
<dbReference type="InterPro" id="IPR015797">
    <property type="entry name" value="NUDIX_hydrolase-like_dom_sf"/>
</dbReference>
<dbReference type="PANTHER" id="PTHR43736:SF1">
    <property type="entry name" value="DIHYDRONEOPTERIN TRIPHOSPHATE DIPHOSPHATASE"/>
    <property type="match status" value="1"/>
</dbReference>
<accession>A0A455T6E7</accession>
<dbReference type="PROSITE" id="PS51462">
    <property type="entry name" value="NUDIX"/>
    <property type="match status" value="1"/>
</dbReference>
<evidence type="ECO:0000256" key="2">
    <source>
        <dbReference type="ARBA" id="ARBA00022801"/>
    </source>
</evidence>